<dbReference type="Proteomes" id="UP001480595">
    <property type="component" value="Unassembled WGS sequence"/>
</dbReference>
<evidence type="ECO:0000313" key="3">
    <source>
        <dbReference type="Proteomes" id="UP001480595"/>
    </source>
</evidence>
<feature type="region of interest" description="Disordered" evidence="1">
    <location>
        <begin position="27"/>
        <end position="52"/>
    </location>
</feature>
<proteinExistence type="predicted"/>
<keyword evidence="3" id="KW-1185">Reference proteome</keyword>
<name>A0ABR1UJ17_9PEZI</name>
<gene>
    <name evidence="2" type="ORF">PG994_009346</name>
</gene>
<organism evidence="2 3">
    <name type="scientific">Apiospora phragmitis</name>
    <dbReference type="NCBI Taxonomy" id="2905665"/>
    <lineage>
        <taxon>Eukaryota</taxon>
        <taxon>Fungi</taxon>
        <taxon>Dikarya</taxon>
        <taxon>Ascomycota</taxon>
        <taxon>Pezizomycotina</taxon>
        <taxon>Sordariomycetes</taxon>
        <taxon>Xylariomycetidae</taxon>
        <taxon>Amphisphaeriales</taxon>
        <taxon>Apiosporaceae</taxon>
        <taxon>Apiospora</taxon>
    </lineage>
</organism>
<evidence type="ECO:0000313" key="2">
    <source>
        <dbReference type="EMBL" id="KAK8058898.1"/>
    </source>
</evidence>
<evidence type="ECO:0000256" key="1">
    <source>
        <dbReference type="SAM" id="MobiDB-lite"/>
    </source>
</evidence>
<comment type="caution">
    <text evidence="2">The sequence shown here is derived from an EMBL/GenBank/DDBJ whole genome shotgun (WGS) entry which is preliminary data.</text>
</comment>
<protein>
    <submittedName>
        <fullName evidence="2">Uncharacterized protein</fullName>
    </submittedName>
</protein>
<reference evidence="2 3" key="1">
    <citation type="submission" date="2023-01" db="EMBL/GenBank/DDBJ databases">
        <title>Analysis of 21 Apiospora genomes using comparative genomics revels a genus with tremendous synthesis potential of carbohydrate active enzymes and secondary metabolites.</title>
        <authorList>
            <person name="Sorensen T."/>
        </authorList>
    </citation>
    <scope>NUCLEOTIDE SEQUENCE [LARGE SCALE GENOMIC DNA]</scope>
    <source>
        <strain evidence="2 3">CBS 135458</strain>
    </source>
</reference>
<accession>A0ABR1UJ17</accession>
<sequence>MADDQHIEEELERLSTMLDEAIGSLKDGFKRHEEQERKHVQDLKRSEEGRQQAERMNTYAIRQIMSLQPESKGLFTDSGESAFREWVGYLTNWINTHIDPAFFNKDKATKALEVAKKEPLYGSIFSQVLKHERKFRFESRLDGAQEGIAEACIYSWLTRVIFDEGLRPVSPDSHLLLYDIERALMKEED</sequence>
<dbReference type="GeneID" id="92093818"/>
<dbReference type="RefSeq" id="XP_066714344.1">
    <property type="nucleotide sequence ID" value="XM_066860755.1"/>
</dbReference>
<dbReference type="EMBL" id="JAQQWL010000009">
    <property type="protein sequence ID" value="KAK8058898.1"/>
    <property type="molecule type" value="Genomic_DNA"/>
</dbReference>